<proteinExistence type="predicted"/>
<feature type="region of interest" description="Disordered" evidence="1">
    <location>
        <begin position="210"/>
        <end position="231"/>
    </location>
</feature>
<evidence type="ECO:0000259" key="2">
    <source>
        <dbReference type="Pfam" id="PF03559"/>
    </source>
</evidence>
<protein>
    <submittedName>
        <fullName evidence="3">dTDP-4-keto-6-deoxyglucose 2,3-dehydratase</fullName>
    </submittedName>
</protein>
<evidence type="ECO:0000313" key="3">
    <source>
        <dbReference type="EMBL" id="ADO32781.1"/>
    </source>
</evidence>
<dbReference type="EMBL" id="GU233672">
    <property type="protein sequence ID" value="ADO32781.1"/>
    <property type="molecule type" value="Genomic_DNA"/>
</dbReference>
<evidence type="ECO:0000256" key="1">
    <source>
        <dbReference type="SAM" id="MobiDB-lite"/>
    </source>
</evidence>
<accession>E3T4A5</accession>
<dbReference type="GO" id="GO:0016829">
    <property type="term" value="F:lyase activity"/>
    <property type="evidence" value="ECO:0007669"/>
    <property type="project" value="InterPro"/>
</dbReference>
<organism evidence="3">
    <name type="scientific">Streptomyces vietnamensis</name>
    <dbReference type="NCBI Taxonomy" id="362257"/>
    <lineage>
        <taxon>Bacteria</taxon>
        <taxon>Bacillati</taxon>
        <taxon>Actinomycetota</taxon>
        <taxon>Actinomycetes</taxon>
        <taxon>Kitasatosporales</taxon>
        <taxon>Streptomycetaceae</taxon>
        <taxon>Streptomyces</taxon>
    </lineage>
</organism>
<sequence>MTHIEDAAGFHSWFAGRSAAHRYRITPTPLHDLDGWYTDSATGDVRHRSGRFFSIEGLRFEPAAPDAPAWTQPIIRQPETGILGVLLKRFDGVPHLLMQARMEPGNITTLQLSPTVQATFSNYTRVHRGAAVRYIDHFLTPGAADRVHYDALQSEQGSWFLGKRNRNIVVETTADVPVHEDFCWVPRPVMAELLRVDNLVNMDSRTVLAGLPDEVTGDGSGEAPLPGRASEQPLHDTATLLHWFTGAKMRHRSERTTIPLRRVGGWHRDDRRGEIAHEAGRYFRIIGVDVEADSREVPSWSQPMLAPAGRGVIAFVSKEIRGERHLLVQARAEAGTFDVAGIGPSVQCNPGNLAESARRPPYLDAVLAARPEQVLFDTVHSEEGGRFYHAENRYLVVDGTDIPLDVPEDYTWMTVRQLTRAGRIGNLVDVEARTLLACVRALPGHGASR</sequence>
<dbReference type="InterPro" id="IPR038153">
    <property type="entry name" value="EvaA-like_sf"/>
</dbReference>
<dbReference type="Gene3D" id="3.90.79.40">
    <property type="entry name" value="EvaA sugar 2,3-dehydratase subunit"/>
    <property type="match status" value="2"/>
</dbReference>
<feature type="domain" description="dTDP-4-dehydro-6-deoxy-alpha-D-glucopyranose 2,3-dehydratase" evidence="2">
    <location>
        <begin position="238"/>
        <end position="439"/>
    </location>
</feature>
<name>E3T4A5_9ACTN</name>
<reference evidence="3" key="1">
    <citation type="journal article" date="2011" name="Antonie Van Leeuwenhoek">
        <title>Granaticins and their biosynthetic gene cluster from Streptomyces vietnamensis: evidence of horizontal gene transfer.</title>
        <authorList>
            <person name="Deng M.R."/>
            <person name="Guo J."/>
            <person name="Li X."/>
            <person name="Zhu C.H."/>
            <person name="Zhu H.H."/>
        </authorList>
    </citation>
    <scope>NUCLEOTIDE SEQUENCE</scope>
    <source>
        <strain evidence="3">GIMV4.0001</strain>
    </source>
</reference>
<feature type="domain" description="dTDP-4-dehydro-6-deoxy-alpha-D-glucopyranose 2,3-dehydratase" evidence="2">
    <location>
        <begin position="9"/>
        <end position="211"/>
    </location>
</feature>
<dbReference type="InterPro" id="IPR005212">
    <property type="entry name" value="EvaA-like"/>
</dbReference>
<gene>
    <name evidence="3" type="ORF">gra-orf27</name>
</gene>
<dbReference type="Pfam" id="PF03559">
    <property type="entry name" value="Hexose_dehydrat"/>
    <property type="match status" value="2"/>
</dbReference>
<dbReference type="AlphaFoldDB" id="E3T4A5"/>